<protein>
    <submittedName>
        <fullName evidence="1">Unnamed protein product</fullName>
    </submittedName>
</protein>
<keyword evidence="2" id="KW-1185">Reference proteome</keyword>
<gene>
    <name evidence="1" type="ORF">Plil01_000186300</name>
</gene>
<sequence>MTGTRSDRRIFDLLRHSSPGLIQSRRQVLKLLVLSFVASKLDALQIRDHVRTKRTIAKTSDRVRVTADRYMISWHAAWLGAAQDSVETQICRETPIATLVTAPLPPQPGWTLGCPSRTPPACMLKGSF</sequence>
<organism evidence="1 2">
    <name type="scientific">Phytophthora lilii</name>
    <dbReference type="NCBI Taxonomy" id="2077276"/>
    <lineage>
        <taxon>Eukaryota</taxon>
        <taxon>Sar</taxon>
        <taxon>Stramenopiles</taxon>
        <taxon>Oomycota</taxon>
        <taxon>Peronosporomycetes</taxon>
        <taxon>Peronosporales</taxon>
        <taxon>Peronosporaceae</taxon>
        <taxon>Phytophthora</taxon>
    </lineage>
</organism>
<evidence type="ECO:0000313" key="2">
    <source>
        <dbReference type="Proteomes" id="UP001165083"/>
    </source>
</evidence>
<name>A0A9W6TD45_9STRA</name>
<evidence type="ECO:0000313" key="1">
    <source>
        <dbReference type="EMBL" id="GMF11125.1"/>
    </source>
</evidence>
<dbReference type="EMBL" id="BSXW01000065">
    <property type="protein sequence ID" value="GMF11125.1"/>
    <property type="molecule type" value="Genomic_DNA"/>
</dbReference>
<accession>A0A9W6TD45</accession>
<reference evidence="1" key="1">
    <citation type="submission" date="2023-04" db="EMBL/GenBank/DDBJ databases">
        <title>Phytophthora lilii NBRC 32176.</title>
        <authorList>
            <person name="Ichikawa N."/>
            <person name="Sato H."/>
            <person name="Tonouchi N."/>
        </authorList>
    </citation>
    <scope>NUCLEOTIDE SEQUENCE</scope>
    <source>
        <strain evidence="1">NBRC 32176</strain>
    </source>
</reference>
<proteinExistence type="predicted"/>
<comment type="caution">
    <text evidence="1">The sequence shown here is derived from an EMBL/GenBank/DDBJ whole genome shotgun (WGS) entry which is preliminary data.</text>
</comment>
<dbReference type="AlphaFoldDB" id="A0A9W6TD45"/>
<dbReference type="Proteomes" id="UP001165083">
    <property type="component" value="Unassembled WGS sequence"/>
</dbReference>